<feature type="domain" description="Calcineurin-like phosphoesterase" evidence="6">
    <location>
        <begin position="13"/>
        <end position="194"/>
    </location>
</feature>
<dbReference type="PANTHER" id="PTHR42988:SF2">
    <property type="entry name" value="CYCLIC NUCLEOTIDE PHOSPHODIESTERASE CBUA0032-RELATED"/>
    <property type="match status" value="1"/>
</dbReference>
<dbReference type="EMBL" id="JALPRF010000008">
    <property type="protein sequence ID" value="MCK8495434.1"/>
    <property type="molecule type" value="Genomic_DNA"/>
</dbReference>
<evidence type="ECO:0000259" key="6">
    <source>
        <dbReference type="Pfam" id="PF00149"/>
    </source>
</evidence>
<evidence type="ECO:0000313" key="8">
    <source>
        <dbReference type="Proteomes" id="UP001202180"/>
    </source>
</evidence>
<keyword evidence="8" id="KW-1185">Reference proteome</keyword>
<proteinExistence type="inferred from homology"/>
<dbReference type="Proteomes" id="UP001202180">
    <property type="component" value="Unassembled WGS sequence"/>
</dbReference>
<evidence type="ECO:0000313" key="7">
    <source>
        <dbReference type="EMBL" id="MCK8495434.1"/>
    </source>
</evidence>
<feature type="compositionally biased region" description="Polar residues" evidence="5">
    <location>
        <begin position="368"/>
        <end position="378"/>
    </location>
</feature>
<sequence length="378" mass="41544">MPAFMNPTGPLLFAHLGDLHITQPKQQNYVDFLSIVAQLETECGWALDFVVLPGDNADNGLPIQYKWVATALKMLSVPVYCIPGDHDMEQKSLAAFYGQLQAELLPISSVIRGVRCLFLDMSGSGSGGPDFRLGNTQQQWLSREVATAHVNGERIIMFMHTYPADLVDPQETYLLNSLIAGHDVVLVDMGHTHYNELANDGHVVFSATRSTGQIEEGPVGYSLVSVDNETVSWRFKALHDAFPFVMITNPADYRLRRDETPAPSNTVEVRASILGANTIQSVACRFNEDDWTPMTLSSDQRSWLATISVPSSQRMELTVEAIDISGRPGRHTIQVAPPHTNQVKRVKNGSDADSIGAWPENGIFGTQLGPNRNGKPTS</sequence>
<keyword evidence="1" id="KW-0479">Metal-binding</keyword>
<dbReference type="InterPro" id="IPR050884">
    <property type="entry name" value="CNP_phosphodiesterase-III"/>
</dbReference>
<organism evidence="7 8">
    <name type="scientific">Spirosoma liriopis</name>
    <dbReference type="NCBI Taxonomy" id="2937440"/>
    <lineage>
        <taxon>Bacteria</taxon>
        <taxon>Pseudomonadati</taxon>
        <taxon>Bacteroidota</taxon>
        <taxon>Cytophagia</taxon>
        <taxon>Cytophagales</taxon>
        <taxon>Cytophagaceae</taxon>
        <taxon>Spirosoma</taxon>
    </lineage>
</organism>
<keyword evidence="2" id="KW-0378">Hydrolase</keyword>
<comment type="caution">
    <text evidence="7">The sequence shown here is derived from an EMBL/GenBank/DDBJ whole genome shotgun (WGS) entry which is preliminary data.</text>
</comment>
<reference evidence="7 8" key="1">
    <citation type="submission" date="2022-04" db="EMBL/GenBank/DDBJ databases">
        <title>Spirosoma sp. strain RP8 genome sequencing and assembly.</title>
        <authorList>
            <person name="Jung Y."/>
        </authorList>
    </citation>
    <scope>NUCLEOTIDE SEQUENCE [LARGE SCALE GENOMIC DNA]</scope>
    <source>
        <strain evidence="7 8">RP8</strain>
    </source>
</reference>
<evidence type="ECO:0000256" key="3">
    <source>
        <dbReference type="ARBA" id="ARBA00023004"/>
    </source>
</evidence>
<dbReference type="PANTHER" id="PTHR42988">
    <property type="entry name" value="PHOSPHOHYDROLASE"/>
    <property type="match status" value="1"/>
</dbReference>
<name>A0ABT0HTC2_9BACT</name>
<accession>A0ABT0HTC2</accession>
<dbReference type="Pfam" id="PF00149">
    <property type="entry name" value="Metallophos"/>
    <property type="match status" value="1"/>
</dbReference>
<gene>
    <name evidence="7" type="ORF">M0L20_26450</name>
</gene>
<dbReference type="InterPro" id="IPR029052">
    <property type="entry name" value="Metallo-depent_PP-like"/>
</dbReference>
<dbReference type="Gene3D" id="3.60.21.10">
    <property type="match status" value="1"/>
</dbReference>
<dbReference type="InterPro" id="IPR004843">
    <property type="entry name" value="Calcineurin-like_PHP"/>
</dbReference>
<protein>
    <submittedName>
        <fullName evidence="7">Metallophosphoesterase</fullName>
    </submittedName>
</protein>
<keyword evidence="3" id="KW-0408">Iron</keyword>
<evidence type="ECO:0000256" key="1">
    <source>
        <dbReference type="ARBA" id="ARBA00022723"/>
    </source>
</evidence>
<evidence type="ECO:0000256" key="2">
    <source>
        <dbReference type="ARBA" id="ARBA00022801"/>
    </source>
</evidence>
<evidence type="ECO:0000256" key="5">
    <source>
        <dbReference type="SAM" id="MobiDB-lite"/>
    </source>
</evidence>
<evidence type="ECO:0000256" key="4">
    <source>
        <dbReference type="ARBA" id="ARBA00025742"/>
    </source>
</evidence>
<comment type="similarity">
    <text evidence="4">Belongs to the cyclic nucleotide phosphodiesterase class-III family.</text>
</comment>
<dbReference type="SUPFAM" id="SSF56300">
    <property type="entry name" value="Metallo-dependent phosphatases"/>
    <property type="match status" value="1"/>
</dbReference>
<feature type="region of interest" description="Disordered" evidence="5">
    <location>
        <begin position="356"/>
        <end position="378"/>
    </location>
</feature>